<reference evidence="3" key="2">
    <citation type="submission" date="2015-01" db="EMBL/GenBank/DDBJ databases">
        <title>Evolutionary Origins and Diversification of the Mycorrhizal Mutualists.</title>
        <authorList>
            <consortium name="DOE Joint Genome Institute"/>
            <consortium name="Mycorrhizal Genomics Consortium"/>
            <person name="Kohler A."/>
            <person name="Kuo A."/>
            <person name="Nagy L.G."/>
            <person name="Floudas D."/>
            <person name="Copeland A."/>
            <person name="Barry K.W."/>
            <person name="Cichocki N."/>
            <person name="Veneault-Fourrey C."/>
            <person name="LaButti K."/>
            <person name="Lindquist E.A."/>
            <person name="Lipzen A."/>
            <person name="Lundell T."/>
            <person name="Morin E."/>
            <person name="Murat C."/>
            <person name="Riley R."/>
            <person name="Ohm R."/>
            <person name="Sun H."/>
            <person name="Tunlid A."/>
            <person name="Henrissat B."/>
            <person name="Grigoriev I.V."/>
            <person name="Hibbett D.S."/>
            <person name="Martin F."/>
        </authorList>
    </citation>
    <scope>NUCLEOTIDE SEQUENCE [LARGE SCALE GENOMIC DNA]</scope>
    <source>
        <strain evidence="3">441</strain>
    </source>
</reference>
<feature type="compositionally biased region" description="Polar residues" evidence="1">
    <location>
        <begin position="94"/>
        <end position="107"/>
    </location>
</feature>
<evidence type="ECO:0000313" key="3">
    <source>
        <dbReference type="Proteomes" id="UP000054018"/>
    </source>
</evidence>
<dbReference type="AlphaFoldDB" id="A0A0C9ZPN1"/>
<accession>A0A0C9ZPN1</accession>
<gene>
    <name evidence="2" type="ORF">PISMIDRAFT_148540</name>
</gene>
<dbReference type="EMBL" id="KN833694">
    <property type="protein sequence ID" value="KIK27989.1"/>
    <property type="molecule type" value="Genomic_DNA"/>
</dbReference>
<protein>
    <submittedName>
        <fullName evidence="2">Uncharacterized protein</fullName>
    </submittedName>
</protein>
<reference evidence="2 3" key="1">
    <citation type="submission" date="2014-04" db="EMBL/GenBank/DDBJ databases">
        <authorList>
            <consortium name="DOE Joint Genome Institute"/>
            <person name="Kuo A."/>
            <person name="Kohler A."/>
            <person name="Costa M.D."/>
            <person name="Nagy L.G."/>
            <person name="Floudas D."/>
            <person name="Copeland A."/>
            <person name="Barry K.W."/>
            <person name="Cichocki N."/>
            <person name="Veneault-Fourrey C."/>
            <person name="LaButti K."/>
            <person name="Lindquist E.A."/>
            <person name="Lipzen A."/>
            <person name="Lundell T."/>
            <person name="Morin E."/>
            <person name="Murat C."/>
            <person name="Sun H."/>
            <person name="Tunlid A."/>
            <person name="Henrissat B."/>
            <person name="Grigoriev I.V."/>
            <person name="Hibbett D.S."/>
            <person name="Martin F."/>
            <person name="Nordberg H.P."/>
            <person name="Cantor M.N."/>
            <person name="Hua S.X."/>
        </authorList>
    </citation>
    <scope>NUCLEOTIDE SEQUENCE [LARGE SCALE GENOMIC DNA]</scope>
    <source>
        <strain evidence="2 3">441</strain>
    </source>
</reference>
<keyword evidence="3" id="KW-1185">Reference proteome</keyword>
<proteinExistence type="predicted"/>
<sequence>MECPSFPRIPLRVGEVHRNCPPKASHIPLTNKLNGKNETYVPKTCHRCKGILGKLGHSIPKLPWSRYLFYRLDPWRTSISAERSSLLPARTPVNPIQSHPRSHTVSSAPAVDRTDHEHTVFRHGCAINNARMVLHARTCAKDIWVLWLRWSSRIISARSKRRIEAGLQWPYLYFVGRSSYGASTRLGPFSNEQPSSFKVA</sequence>
<evidence type="ECO:0000313" key="2">
    <source>
        <dbReference type="EMBL" id="KIK27989.1"/>
    </source>
</evidence>
<feature type="region of interest" description="Disordered" evidence="1">
    <location>
        <begin position="90"/>
        <end position="113"/>
    </location>
</feature>
<evidence type="ECO:0000256" key="1">
    <source>
        <dbReference type="SAM" id="MobiDB-lite"/>
    </source>
</evidence>
<name>A0A0C9ZPN1_9AGAM</name>
<dbReference type="OrthoDB" id="10606758at2759"/>
<dbReference type="Proteomes" id="UP000054018">
    <property type="component" value="Unassembled WGS sequence"/>
</dbReference>
<organism evidence="2 3">
    <name type="scientific">Pisolithus microcarpus 441</name>
    <dbReference type="NCBI Taxonomy" id="765257"/>
    <lineage>
        <taxon>Eukaryota</taxon>
        <taxon>Fungi</taxon>
        <taxon>Dikarya</taxon>
        <taxon>Basidiomycota</taxon>
        <taxon>Agaricomycotina</taxon>
        <taxon>Agaricomycetes</taxon>
        <taxon>Agaricomycetidae</taxon>
        <taxon>Boletales</taxon>
        <taxon>Sclerodermatineae</taxon>
        <taxon>Pisolithaceae</taxon>
        <taxon>Pisolithus</taxon>
    </lineage>
</organism>
<dbReference type="HOGENOM" id="CLU_1366728_0_0_1"/>